<keyword evidence="2" id="KW-0805">Transcription regulation</keyword>
<proteinExistence type="predicted"/>
<feature type="domain" description="HTH merR-type" evidence="5">
    <location>
        <begin position="7"/>
        <end position="76"/>
    </location>
</feature>
<dbReference type="Gene3D" id="1.10.1660.10">
    <property type="match status" value="1"/>
</dbReference>
<comment type="caution">
    <text evidence="6">The sequence shown here is derived from an EMBL/GenBank/DDBJ whole genome shotgun (WGS) entry which is preliminary data.</text>
</comment>
<dbReference type="RefSeq" id="WP_309727360.1">
    <property type="nucleotide sequence ID" value="NZ_JAVDQA010000002.1"/>
</dbReference>
<keyword evidence="1" id="KW-0678">Repressor</keyword>
<dbReference type="SMART" id="SM00422">
    <property type="entry name" value="HTH_MERR"/>
    <property type="match status" value="1"/>
</dbReference>
<evidence type="ECO:0000256" key="2">
    <source>
        <dbReference type="ARBA" id="ARBA00023015"/>
    </source>
</evidence>
<dbReference type="Pfam" id="PF02607">
    <property type="entry name" value="B12-binding_2"/>
    <property type="match status" value="1"/>
</dbReference>
<dbReference type="CDD" id="cd01104">
    <property type="entry name" value="HTH_MlrA-CarA"/>
    <property type="match status" value="1"/>
</dbReference>
<dbReference type="PROSITE" id="PS50937">
    <property type="entry name" value="HTH_MERR_2"/>
    <property type="match status" value="1"/>
</dbReference>
<sequence>MTYIKQRFTIKDLEILSGIKAHTIRIWEKRYDVLSPDRTDTNIRMYDVSALQRILNIAFLNENGYKISRISKLNEKEVNQLVNSISTLNSNESRAIKALKVAMFNFDQSLFIKTYDSLFETKNFREIFQKVLMPLLNEIGTLWQTNTINPAHEHFISNLIRQKLYVNIERLQTQNPSKTDKIFVLFLPEDEIHDLGLLYVTYEILSHGYKTIYLGHSLPMLDLRYLTENYENIHFVSYFTVKPDDILGYINEFKNEICSKVSCNYWILGRKTENLDTSTFPESIKTFKNIDQLILNL</sequence>
<keyword evidence="7" id="KW-1185">Reference proteome</keyword>
<evidence type="ECO:0000256" key="3">
    <source>
        <dbReference type="ARBA" id="ARBA00023125"/>
    </source>
</evidence>
<reference evidence="6 7" key="1">
    <citation type="submission" date="2023-07" db="EMBL/GenBank/DDBJ databases">
        <title>Genomic Encyclopedia of Type Strains, Phase IV (KMG-IV): sequencing the most valuable type-strain genomes for metagenomic binning, comparative biology and taxonomic classification.</title>
        <authorList>
            <person name="Goeker M."/>
        </authorList>
    </citation>
    <scope>NUCLEOTIDE SEQUENCE [LARGE SCALE GENOMIC DNA]</scope>
    <source>
        <strain evidence="6 7">DSM 102814</strain>
    </source>
</reference>
<protein>
    <submittedName>
        <fullName evidence="6">DNA-binding transcriptional MerR regulator</fullName>
    </submittedName>
</protein>
<dbReference type="SUPFAM" id="SSF46955">
    <property type="entry name" value="Putative DNA-binding domain"/>
    <property type="match status" value="1"/>
</dbReference>
<dbReference type="InterPro" id="IPR000551">
    <property type="entry name" value="MerR-type_HTH_dom"/>
</dbReference>
<dbReference type="Gene3D" id="1.10.1240.10">
    <property type="entry name" value="Methionine synthase domain"/>
    <property type="match status" value="1"/>
</dbReference>
<evidence type="ECO:0000259" key="5">
    <source>
        <dbReference type="PROSITE" id="PS50937"/>
    </source>
</evidence>
<dbReference type="Proteomes" id="UP001257659">
    <property type="component" value="Unassembled WGS sequence"/>
</dbReference>
<dbReference type="GO" id="GO:0003677">
    <property type="term" value="F:DNA binding"/>
    <property type="evidence" value="ECO:0007669"/>
    <property type="project" value="UniProtKB-KW"/>
</dbReference>
<keyword evidence="3 6" id="KW-0238">DNA-binding</keyword>
<evidence type="ECO:0000256" key="1">
    <source>
        <dbReference type="ARBA" id="ARBA00022491"/>
    </source>
</evidence>
<keyword evidence="4" id="KW-0804">Transcription</keyword>
<dbReference type="Gene3D" id="3.40.50.280">
    <property type="entry name" value="Cobalamin-binding domain"/>
    <property type="match status" value="1"/>
</dbReference>
<evidence type="ECO:0000256" key="4">
    <source>
        <dbReference type="ARBA" id="ARBA00023163"/>
    </source>
</evidence>
<dbReference type="Pfam" id="PF13411">
    <property type="entry name" value="MerR_1"/>
    <property type="match status" value="1"/>
</dbReference>
<evidence type="ECO:0000313" key="6">
    <source>
        <dbReference type="EMBL" id="MDR6300451.1"/>
    </source>
</evidence>
<dbReference type="InterPro" id="IPR036594">
    <property type="entry name" value="Meth_synthase_dom"/>
</dbReference>
<dbReference type="InterPro" id="IPR009061">
    <property type="entry name" value="DNA-bd_dom_put_sf"/>
</dbReference>
<dbReference type="InterPro" id="IPR047057">
    <property type="entry name" value="MerR_fam"/>
</dbReference>
<dbReference type="InterPro" id="IPR036724">
    <property type="entry name" value="Cobalamin-bd_sf"/>
</dbReference>
<name>A0ABU1K4D0_9FLAO</name>
<dbReference type="EMBL" id="JAVDQA010000002">
    <property type="protein sequence ID" value="MDR6300451.1"/>
    <property type="molecule type" value="Genomic_DNA"/>
</dbReference>
<dbReference type="InterPro" id="IPR003759">
    <property type="entry name" value="Cbl-bd_cap"/>
</dbReference>
<organism evidence="6 7">
    <name type="scientific">Mesonia maritima</name>
    <dbReference type="NCBI Taxonomy" id="1793873"/>
    <lineage>
        <taxon>Bacteria</taxon>
        <taxon>Pseudomonadati</taxon>
        <taxon>Bacteroidota</taxon>
        <taxon>Flavobacteriia</taxon>
        <taxon>Flavobacteriales</taxon>
        <taxon>Flavobacteriaceae</taxon>
        <taxon>Mesonia</taxon>
    </lineage>
</organism>
<accession>A0ABU1K4D0</accession>
<evidence type="ECO:0000313" key="7">
    <source>
        <dbReference type="Proteomes" id="UP001257659"/>
    </source>
</evidence>
<dbReference type="PANTHER" id="PTHR30204">
    <property type="entry name" value="REDOX-CYCLING DRUG-SENSING TRANSCRIPTIONAL ACTIVATOR SOXR"/>
    <property type="match status" value="1"/>
</dbReference>
<dbReference type="PANTHER" id="PTHR30204:SF69">
    <property type="entry name" value="MERR-FAMILY TRANSCRIPTIONAL REGULATOR"/>
    <property type="match status" value="1"/>
</dbReference>
<gene>
    <name evidence="6" type="ORF">GGR31_001082</name>
</gene>
<dbReference type="SUPFAM" id="SSF52242">
    <property type="entry name" value="Cobalamin (vitamin B12)-binding domain"/>
    <property type="match status" value="1"/>
</dbReference>